<dbReference type="GO" id="GO:0003677">
    <property type="term" value="F:DNA binding"/>
    <property type="evidence" value="ECO:0007669"/>
    <property type="project" value="UniProtKB-UniRule"/>
</dbReference>
<dbReference type="Pfam" id="PF07526">
    <property type="entry name" value="POX"/>
    <property type="match status" value="1"/>
</dbReference>
<feature type="DNA-binding region" description="Homeobox" evidence="8">
    <location>
        <begin position="348"/>
        <end position="410"/>
    </location>
</feature>
<keyword evidence="6" id="KW-0804">Transcription</keyword>
<dbReference type="SMART" id="SM00574">
    <property type="entry name" value="POX"/>
    <property type="match status" value="1"/>
</dbReference>
<comment type="similarity">
    <text evidence="2">Belongs to the TALE/BELL homeobox family.</text>
</comment>
<comment type="subcellular location">
    <subcellularLocation>
        <location evidence="1 8">Nucleus</location>
    </subcellularLocation>
</comment>
<dbReference type="Proteomes" id="UP001567538">
    <property type="component" value="Unassembled WGS sequence"/>
</dbReference>
<evidence type="ECO:0000256" key="1">
    <source>
        <dbReference type="ARBA" id="ARBA00004123"/>
    </source>
</evidence>
<keyword evidence="3" id="KW-0805">Transcription regulation</keyword>
<dbReference type="SUPFAM" id="SSF46689">
    <property type="entry name" value="Homeodomain-like"/>
    <property type="match status" value="1"/>
</dbReference>
<dbReference type="InterPro" id="IPR001356">
    <property type="entry name" value="HD"/>
</dbReference>
<dbReference type="SMART" id="SM00389">
    <property type="entry name" value="HOX"/>
    <property type="match status" value="1"/>
</dbReference>
<name>A0ABD1G629_SALDI</name>
<dbReference type="InterPro" id="IPR006563">
    <property type="entry name" value="POX_dom"/>
</dbReference>
<evidence type="ECO:0000313" key="12">
    <source>
        <dbReference type="Proteomes" id="UP001567538"/>
    </source>
</evidence>
<dbReference type="GO" id="GO:0005634">
    <property type="term" value="C:nucleus"/>
    <property type="evidence" value="ECO:0007669"/>
    <property type="project" value="UniProtKB-SubCell"/>
</dbReference>
<proteinExistence type="inferred from homology"/>
<reference evidence="11 12" key="1">
    <citation type="submission" date="2024-06" db="EMBL/GenBank/DDBJ databases">
        <title>A chromosome level genome sequence of Diviner's sage (Salvia divinorum).</title>
        <authorList>
            <person name="Ford S.A."/>
            <person name="Ro D.-K."/>
            <person name="Ness R.W."/>
            <person name="Phillips M.A."/>
        </authorList>
    </citation>
    <scope>NUCLEOTIDE SEQUENCE [LARGE SCALE GENOMIC DNA]</scope>
    <source>
        <strain evidence="11">SAF-2024a</strain>
        <tissue evidence="11">Leaf</tissue>
    </source>
</reference>
<dbReference type="PROSITE" id="PS50071">
    <property type="entry name" value="HOMEOBOX_2"/>
    <property type="match status" value="1"/>
</dbReference>
<evidence type="ECO:0000256" key="2">
    <source>
        <dbReference type="ARBA" id="ARBA00006454"/>
    </source>
</evidence>
<dbReference type="FunFam" id="1.10.10.60:FF:000083">
    <property type="entry name" value="BEL1-like homeodomain protein 4"/>
    <property type="match status" value="1"/>
</dbReference>
<dbReference type="PANTHER" id="PTHR11850">
    <property type="entry name" value="HOMEOBOX PROTEIN TRANSCRIPTION FACTORS"/>
    <property type="match status" value="1"/>
</dbReference>
<evidence type="ECO:0000256" key="4">
    <source>
        <dbReference type="ARBA" id="ARBA00023125"/>
    </source>
</evidence>
<keyword evidence="7 8" id="KW-0539">Nucleus</keyword>
<evidence type="ECO:0000313" key="11">
    <source>
        <dbReference type="EMBL" id="KAL1539572.1"/>
    </source>
</evidence>
<evidence type="ECO:0000256" key="8">
    <source>
        <dbReference type="PROSITE-ProRule" id="PRU00108"/>
    </source>
</evidence>
<gene>
    <name evidence="11" type="ORF">AAHA92_24038</name>
</gene>
<dbReference type="AlphaFoldDB" id="A0ABD1G629"/>
<sequence length="482" mass="54115">MLRVQGFEFEALPPAQLDSDEQPLPYDGARELMTAPGMMNELPWRKAGTEFWNDRVQSSNYHLAAAAVNEVPFMNPDSRASDPHLLQGFHFSVPAVEPASAWDPESGGGHYEIGRAEAQGLSLSLSSTLDAVKLGKVGLVNGELYYQNQGVESSPHKLNWMKDQQNFYSSSRINVVGNSRYLKAAQELLQEFCSVTGRGQIRNPNNSSILDCRSDGGGSSASKSHHPPISHVERNEYQSRKIKLLSMLEEVDGRYASYCEQMQAVVKWFEAVVGEGAAEVYTGLARKAMSRHFRWIKDGIAGQLKQACEALGEKDNMMGLTKGETPQLKLLDKKYRQHKALLYMDPDSWRPQRGLPDRSVCILRAWLFEHFFHPYPSEADKHVLSRQTGLSKNQVSNWFINARVRLWKPMVEEMYQHELQGEVQHAPMHSNTATAAFISFSTEKDPSPNAIAQPGDVSLTLGLKHSENLPRIKRLSIKDFEA</sequence>
<dbReference type="CDD" id="cd00086">
    <property type="entry name" value="homeodomain"/>
    <property type="match status" value="1"/>
</dbReference>
<dbReference type="Pfam" id="PF05920">
    <property type="entry name" value="Homeobox_KN"/>
    <property type="match status" value="1"/>
</dbReference>
<dbReference type="Gene3D" id="1.10.10.60">
    <property type="entry name" value="Homeodomain-like"/>
    <property type="match status" value="1"/>
</dbReference>
<keyword evidence="12" id="KW-1185">Reference proteome</keyword>
<accession>A0ABD1G629</accession>
<dbReference type="InterPro" id="IPR008422">
    <property type="entry name" value="KN_HD"/>
</dbReference>
<evidence type="ECO:0000259" key="10">
    <source>
        <dbReference type="PROSITE" id="PS50071"/>
    </source>
</evidence>
<dbReference type="EMBL" id="JBEAFC010000009">
    <property type="protein sequence ID" value="KAL1539572.1"/>
    <property type="molecule type" value="Genomic_DNA"/>
</dbReference>
<keyword evidence="4 8" id="KW-0238">DNA-binding</keyword>
<comment type="caution">
    <text evidence="11">The sequence shown here is derived from an EMBL/GenBank/DDBJ whole genome shotgun (WGS) entry which is preliminary data.</text>
</comment>
<dbReference type="InterPro" id="IPR050224">
    <property type="entry name" value="TALE_homeobox"/>
</dbReference>
<feature type="domain" description="Homeobox" evidence="10">
    <location>
        <begin position="346"/>
        <end position="409"/>
    </location>
</feature>
<evidence type="ECO:0000256" key="5">
    <source>
        <dbReference type="ARBA" id="ARBA00023155"/>
    </source>
</evidence>
<organism evidence="11 12">
    <name type="scientific">Salvia divinorum</name>
    <name type="common">Maria pastora</name>
    <name type="synonym">Diviner's sage</name>
    <dbReference type="NCBI Taxonomy" id="28513"/>
    <lineage>
        <taxon>Eukaryota</taxon>
        <taxon>Viridiplantae</taxon>
        <taxon>Streptophyta</taxon>
        <taxon>Embryophyta</taxon>
        <taxon>Tracheophyta</taxon>
        <taxon>Spermatophyta</taxon>
        <taxon>Magnoliopsida</taxon>
        <taxon>eudicotyledons</taxon>
        <taxon>Gunneridae</taxon>
        <taxon>Pentapetalae</taxon>
        <taxon>asterids</taxon>
        <taxon>lamiids</taxon>
        <taxon>Lamiales</taxon>
        <taxon>Lamiaceae</taxon>
        <taxon>Nepetoideae</taxon>
        <taxon>Mentheae</taxon>
        <taxon>Salviinae</taxon>
        <taxon>Salvia</taxon>
        <taxon>Salvia subgen. Calosphace</taxon>
    </lineage>
</organism>
<keyword evidence="5 8" id="KW-0371">Homeobox</keyword>
<protein>
    <submittedName>
        <fullName evidence="11">BEL1-like homeodomain 4</fullName>
    </submittedName>
</protein>
<evidence type="ECO:0000256" key="3">
    <source>
        <dbReference type="ARBA" id="ARBA00023015"/>
    </source>
</evidence>
<feature type="region of interest" description="Disordered" evidence="9">
    <location>
        <begin position="204"/>
        <end position="233"/>
    </location>
</feature>
<evidence type="ECO:0000256" key="9">
    <source>
        <dbReference type="SAM" id="MobiDB-lite"/>
    </source>
</evidence>
<dbReference type="InterPro" id="IPR009057">
    <property type="entry name" value="Homeodomain-like_sf"/>
</dbReference>
<evidence type="ECO:0000256" key="6">
    <source>
        <dbReference type="ARBA" id="ARBA00023163"/>
    </source>
</evidence>
<evidence type="ECO:0000256" key="7">
    <source>
        <dbReference type="ARBA" id="ARBA00023242"/>
    </source>
</evidence>